<organism evidence="2">
    <name type="scientific">uncultured Chloroflexia bacterium</name>
    <dbReference type="NCBI Taxonomy" id="1672391"/>
    <lineage>
        <taxon>Bacteria</taxon>
        <taxon>Bacillati</taxon>
        <taxon>Chloroflexota</taxon>
        <taxon>Chloroflexia</taxon>
        <taxon>environmental samples</taxon>
    </lineage>
</organism>
<dbReference type="PANTHER" id="PTHR43072">
    <property type="entry name" value="N-ACETYLTRANSFERASE"/>
    <property type="match status" value="1"/>
</dbReference>
<evidence type="ECO:0000259" key="1">
    <source>
        <dbReference type="PROSITE" id="PS51186"/>
    </source>
</evidence>
<dbReference type="CDD" id="cd04301">
    <property type="entry name" value="NAT_SF"/>
    <property type="match status" value="1"/>
</dbReference>
<dbReference type="SUPFAM" id="SSF55729">
    <property type="entry name" value="Acyl-CoA N-acyltransferases (Nat)"/>
    <property type="match status" value="1"/>
</dbReference>
<dbReference type="PANTHER" id="PTHR43072:SF60">
    <property type="entry name" value="L-2,4-DIAMINOBUTYRIC ACID ACETYLTRANSFERASE"/>
    <property type="match status" value="1"/>
</dbReference>
<dbReference type="Gene3D" id="3.40.630.30">
    <property type="match status" value="1"/>
</dbReference>
<evidence type="ECO:0000313" key="2">
    <source>
        <dbReference type="EMBL" id="CAA9299431.1"/>
    </source>
</evidence>
<dbReference type="PROSITE" id="PS51186">
    <property type="entry name" value="GNAT"/>
    <property type="match status" value="1"/>
</dbReference>
<dbReference type="AlphaFoldDB" id="A0A6J4KAL7"/>
<name>A0A6J4KAL7_9CHLR</name>
<dbReference type="InterPro" id="IPR016181">
    <property type="entry name" value="Acyl_CoA_acyltransferase"/>
</dbReference>
<dbReference type="GO" id="GO:0016747">
    <property type="term" value="F:acyltransferase activity, transferring groups other than amino-acyl groups"/>
    <property type="evidence" value="ECO:0007669"/>
    <property type="project" value="InterPro"/>
</dbReference>
<dbReference type="EMBL" id="CADCTK010001124">
    <property type="protein sequence ID" value="CAA9299431.1"/>
    <property type="molecule type" value="Genomic_DNA"/>
</dbReference>
<gene>
    <name evidence="2" type="ORF">AVDCRST_MAG26-4683</name>
</gene>
<sequence>MSNRGVRIRRVENRDEVEWLRLRMALWPHDAADELLRGMAVIREDPRQPVFVAERPEGGLCGLLEAAIRPTAPGCVTPNVGYLEGWYVDPDWRGRGIGRRLVEAAEAWARSQGCREMASDTTPNYPVSPIAHARLGYEPVEDPYHFRKELG</sequence>
<proteinExistence type="predicted"/>
<feature type="domain" description="N-acetyltransferase" evidence="1">
    <location>
        <begin position="6"/>
        <end position="151"/>
    </location>
</feature>
<accession>A0A6J4KAL7</accession>
<reference evidence="2" key="1">
    <citation type="submission" date="2020-02" db="EMBL/GenBank/DDBJ databases">
        <authorList>
            <person name="Meier V. D."/>
        </authorList>
    </citation>
    <scope>NUCLEOTIDE SEQUENCE</scope>
    <source>
        <strain evidence="2">AVDCRST_MAG26</strain>
    </source>
</reference>
<protein>
    <recommendedName>
        <fullName evidence="1">N-acetyltransferase domain-containing protein</fullName>
    </recommendedName>
</protein>
<dbReference type="InterPro" id="IPR000182">
    <property type="entry name" value="GNAT_dom"/>
</dbReference>
<dbReference type="Pfam" id="PF00583">
    <property type="entry name" value="Acetyltransf_1"/>
    <property type="match status" value="1"/>
</dbReference>